<gene>
    <name evidence="3" type="primary">LOC109686813</name>
</gene>
<dbReference type="AlphaFoldDB" id="A0A8B7UP10"/>
<dbReference type="OrthoDB" id="6258998at2759"/>
<proteinExistence type="predicted"/>
<evidence type="ECO:0000313" key="3">
    <source>
        <dbReference type="RefSeq" id="XP_020019920.1"/>
    </source>
</evidence>
<dbReference type="RefSeq" id="XP_020019920.1">
    <property type="nucleotide sequence ID" value="XM_020164331.1"/>
</dbReference>
<feature type="compositionally biased region" description="Acidic residues" evidence="1">
    <location>
        <begin position="154"/>
        <end position="163"/>
    </location>
</feature>
<accession>A0A8B7UP10</accession>
<dbReference type="InterPro" id="IPR046754">
    <property type="entry name" value="TOIP1/2_N"/>
</dbReference>
<feature type="compositionally biased region" description="Basic and acidic residues" evidence="1">
    <location>
        <begin position="114"/>
        <end position="123"/>
    </location>
</feature>
<evidence type="ECO:0000259" key="2">
    <source>
        <dbReference type="Pfam" id="PF20443"/>
    </source>
</evidence>
<dbReference type="KEGG" id="ccan:109686813"/>
<feature type="compositionally biased region" description="Polar residues" evidence="1">
    <location>
        <begin position="164"/>
        <end position="174"/>
    </location>
</feature>
<feature type="region of interest" description="Disordered" evidence="1">
    <location>
        <begin position="1"/>
        <end position="174"/>
    </location>
</feature>
<sequence length="253" mass="28830">MAGEGRREEPVGERWGMYVTPRAPIREGRHRFAPQNGGSDAPAYGTPPSRQGRREVRFSEEPPEVYGDFEPRVAKERSPVGKRTPLEKFRLDSAKEEVRESVYNLRSRQRRQPRPQEAEEMKTRRTVRLQLQQSVLQPSPVTTRRGLRDSLSSEGEDVGEDEPPSQTVISQTVSKKTVRRIQEAPVAGEDPVISLCRPPLRSLSSDSTYKTNGNTKMSELGSFISNSYRFLSRVLVISRIHEYIYSQTQVLFI</sequence>
<feature type="compositionally biased region" description="Basic and acidic residues" evidence="1">
    <location>
        <begin position="69"/>
        <end position="100"/>
    </location>
</feature>
<name>A0A8B7UP10_CASCN</name>
<evidence type="ECO:0000256" key="1">
    <source>
        <dbReference type="SAM" id="MobiDB-lite"/>
    </source>
</evidence>
<feature type="domain" description="Torsin-1A-interacting protein 1/2 N-terminal" evidence="2">
    <location>
        <begin position="142"/>
        <end position="220"/>
    </location>
</feature>
<organism evidence="3">
    <name type="scientific">Castor canadensis</name>
    <name type="common">American beaver</name>
    <dbReference type="NCBI Taxonomy" id="51338"/>
    <lineage>
        <taxon>Eukaryota</taxon>
        <taxon>Metazoa</taxon>
        <taxon>Chordata</taxon>
        <taxon>Craniata</taxon>
        <taxon>Vertebrata</taxon>
        <taxon>Euteleostomi</taxon>
        <taxon>Mammalia</taxon>
        <taxon>Eutheria</taxon>
        <taxon>Euarchontoglires</taxon>
        <taxon>Glires</taxon>
        <taxon>Rodentia</taxon>
        <taxon>Castorimorpha</taxon>
        <taxon>Castoridae</taxon>
        <taxon>Castor</taxon>
    </lineage>
</organism>
<dbReference type="Pfam" id="PF20443">
    <property type="entry name" value="LAP1_N"/>
    <property type="match status" value="1"/>
</dbReference>
<feature type="compositionally biased region" description="Basic and acidic residues" evidence="1">
    <location>
        <begin position="1"/>
        <end position="12"/>
    </location>
</feature>
<feature type="compositionally biased region" description="Low complexity" evidence="1">
    <location>
        <begin position="128"/>
        <end position="141"/>
    </location>
</feature>
<protein>
    <submittedName>
        <fullName evidence="3">Torsin-1A-interacting protein 1-like isoform X1</fullName>
    </submittedName>
</protein>
<reference evidence="3" key="1">
    <citation type="submission" date="2025-08" db="UniProtKB">
        <authorList>
            <consortium name="RefSeq"/>
        </authorList>
    </citation>
    <scope>IDENTIFICATION</scope>
    <source>
        <tissue evidence="3">Leukocyte</tissue>
    </source>
</reference>